<reference evidence="3" key="1">
    <citation type="journal article" date="2019" name="Int. J. Syst. Evol. Microbiol.">
        <title>The Global Catalogue of Microorganisms (GCM) 10K type strain sequencing project: providing services to taxonomists for standard genome sequencing and annotation.</title>
        <authorList>
            <consortium name="The Broad Institute Genomics Platform"/>
            <consortium name="The Broad Institute Genome Sequencing Center for Infectious Disease"/>
            <person name="Wu L."/>
            <person name="Ma J."/>
        </authorList>
    </citation>
    <scope>NUCLEOTIDE SEQUENCE [LARGE SCALE GENOMIC DNA]</scope>
    <source>
        <strain evidence="3">JCM 17338</strain>
    </source>
</reference>
<dbReference type="SUPFAM" id="SSF51735">
    <property type="entry name" value="NAD(P)-binding Rossmann-fold domains"/>
    <property type="match status" value="1"/>
</dbReference>
<dbReference type="EMBL" id="BAABAK010000009">
    <property type="protein sequence ID" value="GAA3965098.1"/>
    <property type="molecule type" value="Genomic_DNA"/>
</dbReference>
<protein>
    <submittedName>
        <fullName evidence="2">NAD(P)H-binding protein</fullName>
    </submittedName>
</protein>
<sequence length="298" mass="32952">MNIVLGANGHVGSAVAMHLLEKGQPVKVVLRTDKNQSYWEKHGAKVSIADVFDTDMLTGILKNGQRLFLLNPPASPDTDTAQVEKQSVSSILKAVQASHFETIVAESTYGAQPGDRIGDLGVLYDMEQELVKIPASIKIIRAAYYMSNWEQAVHGAVKKGVIETLYPATFKLPMVSPADIGKFAAELLKHGNDRRKIIYFEGPERYSALDVARAFSLALDRQIEVKSHKRDNWCAYLEKSGFSPAAAGSMVRMSEITLEEKYEIPLEPEKGQTTLESYILDMVALAKKGANFQHNLRT</sequence>
<evidence type="ECO:0000313" key="3">
    <source>
        <dbReference type="Proteomes" id="UP001501081"/>
    </source>
</evidence>
<dbReference type="InterPro" id="IPR036291">
    <property type="entry name" value="NAD(P)-bd_dom_sf"/>
</dbReference>
<dbReference type="Gene3D" id="3.90.25.10">
    <property type="entry name" value="UDP-galactose 4-epimerase, domain 1"/>
    <property type="match status" value="1"/>
</dbReference>
<dbReference type="Proteomes" id="UP001501081">
    <property type="component" value="Unassembled WGS sequence"/>
</dbReference>
<evidence type="ECO:0000259" key="1">
    <source>
        <dbReference type="Pfam" id="PF05368"/>
    </source>
</evidence>
<keyword evidence="3" id="KW-1185">Reference proteome</keyword>
<dbReference type="InterPro" id="IPR008030">
    <property type="entry name" value="NmrA-like"/>
</dbReference>
<dbReference type="PANTHER" id="PTHR43162:SF1">
    <property type="entry name" value="PRESTALK A DIFFERENTIATION PROTEIN A"/>
    <property type="match status" value="1"/>
</dbReference>
<name>A0ABP7PG37_9SPHI</name>
<gene>
    <name evidence="2" type="ORF">GCM10022246_17720</name>
</gene>
<feature type="domain" description="NmrA-like" evidence="1">
    <location>
        <begin position="3"/>
        <end position="275"/>
    </location>
</feature>
<dbReference type="InterPro" id="IPR051604">
    <property type="entry name" value="Ergot_Alk_Oxidoreductase"/>
</dbReference>
<accession>A0ABP7PG37</accession>
<dbReference type="RefSeq" id="WP_344766366.1">
    <property type="nucleotide sequence ID" value="NZ_BAABAK010000009.1"/>
</dbReference>
<dbReference type="PANTHER" id="PTHR43162">
    <property type="match status" value="1"/>
</dbReference>
<proteinExistence type="predicted"/>
<evidence type="ECO:0000313" key="2">
    <source>
        <dbReference type="EMBL" id="GAA3965098.1"/>
    </source>
</evidence>
<organism evidence="2 3">
    <name type="scientific">Pedobacter ginsengiterrae</name>
    <dbReference type="NCBI Taxonomy" id="871696"/>
    <lineage>
        <taxon>Bacteria</taxon>
        <taxon>Pseudomonadati</taxon>
        <taxon>Bacteroidota</taxon>
        <taxon>Sphingobacteriia</taxon>
        <taxon>Sphingobacteriales</taxon>
        <taxon>Sphingobacteriaceae</taxon>
        <taxon>Pedobacter</taxon>
    </lineage>
</organism>
<dbReference type="Gene3D" id="3.40.50.720">
    <property type="entry name" value="NAD(P)-binding Rossmann-like Domain"/>
    <property type="match status" value="1"/>
</dbReference>
<dbReference type="Pfam" id="PF05368">
    <property type="entry name" value="NmrA"/>
    <property type="match status" value="1"/>
</dbReference>
<comment type="caution">
    <text evidence="2">The sequence shown here is derived from an EMBL/GenBank/DDBJ whole genome shotgun (WGS) entry which is preliminary data.</text>
</comment>